<evidence type="ECO:0000313" key="1">
    <source>
        <dbReference type="EMBL" id="MDE8565494.1"/>
    </source>
</evidence>
<name>A0ABD5ITY6_9BACL</name>
<accession>A0ABD5ITY6</accession>
<proteinExistence type="predicted"/>
<keyword evidence="2" id="KW-0167">Capsid protein</keyword>
<dbReference type="InterPro" id="IPR012347">
    <property type="entry name" value="Ferritin-like"/>
</dbReference>
<evidence type="ECO:0000313" key="3">
    <source>
        <dbReference type="Proteomes" id="UP001213979"/>
    </source>
</evidence>
<reference evidence="2 4" key="2">
    <citation type="submission" date="2023-03" db="EMBL/GenBank/DDBJ databases">
        <title>Bacillus Genome Sequencing.</title>
        <authorList>
            <person name="Dunlap C."/>
        </authorList>
    </citation>
    <scope>NUCLEOTIDE SEQUENCE [LARGE SCALE GENOMIC DNA]</scope>
    <source>
        <strain evidence="2 4">NRS-38</strain>
    </source>
</reference>
<organism evidence="2 4">
    <name type="scientific">Anoxybacteroides rupiense</name>
    <dbReference type="NCBI Taxonomy" id="311460"/>
    <lineage>
        <taxon>Bacteria</taxon>
        <taxon>Bacillati</taxon>
        <taxon>Bacillota</taxon>
        <taxon>Bacilli</taxon>
        <taxon>Bacillales</taxon>
        <taxon>Anoxybacillaceae</taxon>
        <taxon>Anoxybacteroides</taxon>
    </lineage>
</organism>
<dbReference type="Proteomes" id="UP001213979">
    <property type="component" value="Unassembled WGS sequence"/>
</dbReference>
<dbReference type="EMBL" id="JAQOTG010000024">
    <property type="protein sequence ID" value="MDE8565494.1"/>
    <property type="molecule type" value="Genomic_DNA"/>
</dbReference>
<dbReference type="Gene3D" id="1.20.1260.10">
    <property type="match status" value="1"/>
</dbReference>
<evidence type="ECO:0000313" key="2">
    <source>
        <dbReference type="EMBL" id="MED5051668.1"/>
    </source>
</evidence>
<reference evidence="1 3" key="1">
    <citation type="submission" date="2023-01" db="EMBL/GenBank/DDBJ databases">
        <title>Genome-based reclassification of Anoxybacillus geothermalis as a later heterotypic synonym of Anoxybacillus rupiensis.</title>
        <authorList>
            <person name="Inan Bektas K."/>
            <person name="Canakci S."/>
            <person name="Belduz A.A."/>
            <person name="Guler H.H."/>
        </authorList>
    </citation>
    <scope>NUCLEOTIDE SEQUENCE [LARGE SCALE GENOMIC DNA]</scope>
    <source>
        <strain evidence="1 3">DSM 17127</strain>
    </source>
</reference>
<sequence>MRATGVHEILELHELLMLKNVCLAKSKVMQTMATDPELQSLIRQDIETTQQQIVDLQSLLS</sequence>
<keyword evidence="3" id="KW-1185">Reference proteome</keyword>
<keyword evidence="2" id="KW-0946">Virion</keyword>
<gene>
    <name evidence="2" type="ORF">P9850_07300</name>
    <name evidence="1" type="ORF">PNH38_16740</name>
</gene>
<dbReference type="AlphaFoldDB" id="A0ABD5ITY6"/>
<comment type="caution">
    <text evidence="2">The sequence shown here is derived from an EMBL/GenBank/DDBJ whole genome shotgun (WGS) entry which is preliminary data.</text>
</comment>
<evidence type="ECO:0000313" key="4">
    <source>
        <dbReference type="Proteomes" id="UP001339962"/>
    </source>
</evidence>
<protein>
    <submittedName>
        <fullName evidence="2">Spore coat protein</fullName>
    </submittedName>
</protein>
<dbReference type="Proteomes" id="UP001339962">
    <property type="component" value="Unassembled WGS sequence"/>
</dbReference>
<dbReference type="RefSeq" id="WP_044745463.1">
    <property type="nucleotide sequence ID" value="NZ_JACIDF010000001.1"/>
</dbReference>
<dbReference type="EMBL" id="JARTLI010000008">
    <property type="protein sequence ID" value="MED5051668.1"/>
    <property type="molecule type" value="Genomic_DNA"/>
</dbReference>